<evidence type="ECO:0000313" key="2">
    <source>
        <dbReference type="Proteomes" id="UP000680348"/>
    </source>
</evidence>
<dbReference type="AlphaFoldDB" id="A0A942I564"/>
<sequence length="205" mass="22140">MLQFTKGPGCISVFAGFDVEKIVAQRRPAGFARLRQRRPAAMFRSVRMHPSTTSSSGDLVLRPADVHRLAQTKHRGPHGRGPRPSNDLVIQVSDALSVGRSYAKIASAPLSHEITWDAELSAAAALCVARLLEQRSDFCASARKVTLAQAAEFWLQNKDWCEQHGRVGGAAHGARASALQAGASALDAGTFDRARRVFSPIALCR</sequence>
<name>A0A942I564_9HYPH</name>
<accession>A0A942I564</accession>
<dbReference type="Proteomes" id="UP000680348">
    <property type="component" value="Unassembled WGS sequence"/>
</dbReference>
<comment type="caution">
    <text evidence="1">The sequence shown here is derived from an EMBL/GenBank/DDBJ whole genome shotgun (WGS) entry which is preliminary data.</text>
</comment>
<gene>
    <name evidence="1" type="ORF">KEU06_28715</name>
</gene>
<keyword evidence="2" id="KW-1185">Reference proteome</keyword>
<protein>
    <submittedName>
        <fullName evidence="1">Uncharacterized protein</fullName>
    </submittedName>
</protein>
<organism evidence="1 2">
    <name type="scientific">Pseudaminobacter soli</name>
    <name type="common">ex Zhang et al. 2022</name>
    <dbReference type="NCBI Taxonomy" id="2831468"/>
    <lineage>
        <taxon>Bacteria</taxon>
        <taxon>Pseudomonadati</taxon>
        <taxon>Pseudomonadota</taxon>
        <taxon>Alphaproteobacteria</taxon>
        <taxon>Hyphomicrobiales</taxon>
        <taxon>Phyllobacteriaceae</taxon>
        <taxon>Pseudaminobacter</taxon>
    </lineage>
</organism>
<dbReference type="RefSeq" id="WP_188258113.1">
    <property type="nucleotide sequence ID" value="NZ_JABVCF010000031.1"/>
</dbReference>
<evidence type="ECO:0000313" key="1">
    <source>
        <dbReference type="EMBL" id="MBS3652564.1"/>
    </source>
</evidence>
<dbReference type="EMBL" id="JAGWCR010000031">
    <property type="protein sequence ID" value="MBS3652564.1"/>
    <property type="molecule type" value="Genomic_DNA"/>
</dbReference>
<proteinExistence type="predicted"/>
<reference evidence="1" key="1">
    <citation type="submission" date="2021-04" db="EMBL/GenBank/DDBJ databases">
        <title>Pseudaminobacter soli sp. nov., isolated from paddy soil contaminated by heavy metals.</title>
        <authorList>
            <person name="Zhang K."/>
        </authorList>
    </citation>
    <scope>NUCLEOTIDE SEQUENCE</scope>
    <source>
        <strain evidence="1">19-2017</strain>
    </source>
</reference>